<evidence type="ECO:0000313" key="2">
    <source>
        <dbReference type="EMBL" id="MBB5189242.1"/>
    </source>
</evidence>
<dbReference type="EMBL" id="JACHHW010000018">
    <property type="protein sequence ID" value="MBB5189242.1"/>
    <property type="molecule type" value="Genomic_DNA"/>
</dbReference>
<reference evidence="2 3" key="1">
    <citation type="submission" date="2020-08" db="EMBL/GenBank/DDBJ databases">
        <title>Genomic Encyclopedia of Type Strains, Phase IV (KMG-IV): sequencing the most valuable type-strain genomes for metagenomic binning, comparative biology and taxonomic classification.</title>
        <authorList>
            <person name="Goeker M."/>
        </authorList>
    </citation>
    <scope>NUCLEOTIDE SEQUENCE [LARGE SCALE GENOMIC DNA]</scope>
    <source>
        <strain evidence="2 3">DSM 25701</strain>
    </source>
</reference>
<comment type="caution">
    <text evidence="2">The sequence shown here is derived from an EMBL/GenBank/DDBJ whole genome shotgun (WGS) entry which is preliminary data.</text>
</comment>
<feature type="domain" description="MmeI-like C-terminal" evidence="1">
    <location>
        <begin position="8"/>
        <end position="49"/>
    </location>
</feature>
<gene>
    <name evidence="2" type="ORF">HNQ57_003545</name>
</gene>
<protein>
    <recommendedName>
        <fullName evidence="1">MmeI-like C-terminal domain-containing protein</fullName>
    </recommendedName>
</protein>
<accession>A0A840RA67</accession>
<dbReference type="RefSeq" id="WP_420825312.1">
    <property type="nucleotide sequence ID" value="NZ_JACHHW010000018.1"/>
</dbReference>
<dbReference type="Proteomes" id="UP000536640">
    <property type="component" value="Unassembled WGS sequence"/>
</dbReference>
<evidence type="ECO:0000313" key="3">
    <source>
        <dbReference type="Proteomes" id="UP000536640"/>
    </source>
</evidence>
<dbReference type="InterPro" id="IPR046818">
    <property type="entry name" value="MmeI_C"/>
</dbReference>
<sequence>MWRYVRDYKTLDRAVDAAYVPSCGKKSWDTEAERVAFLFELYQKIASLLPVEKKKPKARKKAAV</sequence>
<dbReference type="Pfam" id="PF20467">
    <property type="entry name" value="MmeI_C"/>
    <property type="match status" value="1"/>
</dbReference>
<keyword evidence="3" id="KW-1185">Reference proteome</keyword>
<proteinExistence type="predicted"/>
<dbReference type="AlphaFoldDB" id="A0A840RA67"/>
<organism evidence="2 3">
    <name type="scientific">Zhongshania antarctica</name>
    <dbReference type="NCBI Taxonomy" id="641702"/>
    <lineage>
        <taxon>Bacteria</taxon>
        <taxon>Pseudomonadati</taxon>
        <taxon>Pseudomonadota</taxon>
        <taxon>Gammaproteobacteria</taxon>
        <taxon>Cellvibrionales</taxon>
        <taxon>Spongiibacteraceae</taxon>
        <taxon>Zhongshania</taxon>
    </lineage>
</organism>
<name>A0A840RA67_9GAMM</name>
<evidence type="ECO:0000259" key="1">
    <source>
        <dbReference type="Pfam" id="PF20467"/>
    </source>
</evidence>